<protein>
    <submittedName>
        <fullName evidence="1">Uncharacterized protein</fullName>
    </submittedName>
</protein>
<dbReference type="PANTHER" id="PTHR40619">
    <property type="entry name" value="FUNGAL STAND N-TERMINAL GOODBYE DOMAIN-CONTAINING PROTEIN"/>
    <property type="match status" value="1"/>
</dbReference>
<dbReference type="EMBL" id="JAHCVI010000003">
    <property type="protein sequence ID" value="KAG7287270.1"/>
    <property type="molecule type" value="Genomic_DNA"/>
</dbReference>
<organism evidence="1 2">
    <name type="scientific">Staphylotrichum longicolle</name>
    <dbReference type="NCBI Taxonomy" id="669026"/>
    <lineage>
        <taxon>Eukaryota</taxon>
        <taxon>Fungi</taxon>
        <taxon>Dikarya</taxon>
        <taxon>Ascomycota</taxon>
        <taxon>Pezizomycotina</taxon>
        <taxon>Sordariomycetes</taxon>
        <taxon>Sordariomycetidae</taxon>
        <taxon>Sordariales</taxon>
        <taxon>Chaetomiaceae</taxon>
        <taxon>Staphylotrichum</taxon>
    </lineage>
</organism>
<keyword evidence="2" id="KW-1185">Reference proteome</keyword>
<evidence type="ECO:0000313" key="1">
    <source>
        <dbReference type="EMBL" id="KAG7287270.1"/>
    </source>
</evidence>
<sequence length="260" mass="29406">MATQAEERVNTLDWEDATATEIAVTGHFISRHGGQVHHGLGGSPQLDIATGQCAPLRPYLQLEDALRFYIPNMLRLQMPESTTSRMWNDLSEKIGLMEKQCKETKNGLWHSLWHKMGQKQEAAEAWMAFIPDEYGLGVVKAGLALVFKLAEASAEKQQRIYDTFAALRDTLIQAQPERRSFRANQQVNDAVDRLYQCVVDSIHDIAAWIAAEDKSTWNKVTSKFKRHRETASVSPCPEEILQTLEEHTKAFRDALGIARD</sequence>
<evidence type="ECO:0000313" key="2">
    <source>
        <dbReference type="Proteomes" id="UP001197093"/>
    </source>
</evidence>
<dbReference type="AlphaFoldDB" id="A0AAD4EU81"/>
<name>A0AAD4EU81_9PEZI</name>
<gene>
    <name evidence="1" type="ORF">NEMBOFW57_006777</name>
</gene>
<dbReference type="Proteomes" id="UP001197093">
    <property type="component" value="Unassembled WGS sequence"/>
</dbReference>
<accession>A0AAD4EU81</accession>
<dbReference type="PANTHER" id="PTHR40619:SF3">
    <property type="entry name" value="FUNGAL STAND N-TERMINAL GOODBYE DOMAIN-CONTAINING PROTEIN"/>
    <property type="match status" value="1"/>
</dbReference>
<comment type="caution">
    <text evidence="1">The sequence shown here is derived from an EMBL/GenBank/DDBJ whole genome shotgun (WGS) entry which is preliminary data.</text>
</comment>
<proteinExistence type="predicted"/>
<reference evidence="1" key="1">
    <citation type="submission" date="2023-02" db="EMBL/GenBank/DDBJ databases">
        <authorList>
            <person name="Palmer J.M."/>
        </authorList>
    </citation>
    <scope>NUCLEOTIDE SEQUENCE</scope>
    <source>
        <strain evidence="1">FW57</strain>
    </source>
</reference>